<evidence type="ECO:0000256" key="1">
    <source>
        <dbReference type="SAM" id="MobiDB-lite"/>
    </source>
</evidence>
<dbReference type="Proteomes" id="UP000649753">
    <property type="component" value="Unassembled WGS sequence"/>
</dbReference>
<feature type="region of interest" description="Disordered" evidence="1">
    <location>
        <begin position="1"/>
        <end position="47"/>
    </location>
</feature>
<feature type="compositionally biased region" description="Low complexity" evidence="1">
    <location>
        <begin position="111"/>
        <end position="149"/>
    </location>
</feature>
<organism evidence="3 4">
    <name type="scientific">Plantactinospora soyae</name>
    <dbReference type="NCBI Taxonomy" id="1544732"/>
    <lineage>
        <taxon>Bacteria</taxon>
        <taxon>Bacillati</taxon>
        <taxon>Actinomycetota</taxon>
        <taxon>Actinomycetes</taxon>
        <taxon>Micromonosporales</taxon>
        <taxon>Micromonosporaceae</taxon>
        <taxon>Plantactinospora</taxon>
    </lineage>
</organism>
<keyword evidence="4" id="KW-1185">Reference proteome</keyword>
<keyword evidence="2" id="KW-0812">Transmembrane</keyword>
<dbReference type="EMBL" id="JADBEB010000001">
    <property type="protein sequence ID" value="MBE1486222.1"/>
    <property type="molecule type" value="Genomic_DNA"/>
</dbReference>
<gene>
    <name evidence="3" type="ORF">H4W31_001860</name>
</gene>
<evidence type="ECO:0000313" key="3">
    <source>
        <dbReference type="EMBL" id="MBE1486222.1"/>
    </source>
</evidence>
<dbReference type="AlphaFoldDB" id="A0A927M3I0"/>
<reference evidence="3" key="1">
    <citation type="submission" date="2020-10" db="EMBL/GenBank/DDBJ databases">
        <title>Sequencing the genomes of 1000 actinobacteria strains.</title>
        <authorList>
            <person name="Klenk H.-P."/>
        </authorList>
    </citation>
    <scope>NUCLEOTIDE SEQUENCE</scope>
    <source>
        <strain evidence="3">DSM 46832</strain>
    </source>
</reference>
<name>A0A927M3I0_9ACTN</name>
<keyword evidence="2" id="KW-1133">Transmembrane helix</keyword>
<comment type="caution">
    <text evidence="3">The sequence shown here is derived from an EMBL/GenBank/DDBJ whole genome shotgun (WGS) entry which is preliminary data.</text>
</comment>
<proteinExistence type="predicted"/>
<accession>A0A927M3I0</accession>
<feature type="region of interest" description="Disordered" evidence="1">
    <location>
        <begin position="96"/>
        <end position="187"/>
    </location>
</feature>
<evidence type="ECO:0000256" key="2">
    <source>
        <dbReference type="SAM" id="Phobius"/>
    </source>
</evidence>
<feature type="transmembrane region" description="Helical" evidence="2">
    <location>
        <begin position="55"/>
        <end position="77"/>
    </location>
</feature>
<protein>
    <submittedName>
        <fullName evidence="3">Uncharacterized protein</fullName>
    </submittedName>
</protein>
<dbReference type="RefSeq" id="WP_192766282.1">
    <property type="nucleotide sequence ID" value="NZ_JADBEB010000001.1"/>
</dbReference>
<evidence type="ECO:0000313" key="4">
    <source>
        <dbReference type="Proteomes" id="UP000649753"/>
    </source>
</evidence>
<keyword evidence="2" id="KW-0472">Membrane</keyword>
<sequence>MVEDAPTGTAAEATGRHRANRSAGGTGPAGKATGAVDRATGAVDRRARSGRGLRLTAILGLGLGLLVLAIPAGASVLRPYVWGGDSGPEAAVPVAVASPPAASPPTQEAGPTPSGTPELSPSPTTSPSAPPATGTPTTSPSVRPVPTRTALPGVTPPLAPGGTSNPPAAQLPPPPAPPEPVLLGPDGRDELAQMMDRYCDRHVGGTSWADPRGDGRWECQRLLLSSRTVDMDTACRDTYGDGAFARNDGGDAFDWRCFRR</sequence>
<feature type="compositionally biased region" description="Pro residues" evidence="1">
    <location>
        <begin position="169"/>
        <end position="180"/>
    </location>
</feature>